<gene>
    <name evidence="1" type="ORF">I4F81_008667</name>
</gene>
<protein>
    <submittedName>
        <fullName evidence="1">Uncharacterized protein</fullName>
    </submittedName>
</protein>
<comment type="caution">
    <text evidence="1">The sequence shown here is derived from an EMBL/GenBank/DDBJ whole genome shotgun (WGS) entry which is preliminary data.</text>
</comment>
<reference evidence="1" key="1">
    <citation type="submission" date="2019-11" db="EMBL/GenBank/DDBJ databases">
        <title>Nori genome reveals adaptations in red seaweeds to the harsh intertidal environment.</title>
        <authorList>
            <person name="Wang D."/>
            <person name="Mao Y."/>
        </authorList>
    </citation>
    <scope>NUCLEOTIDE SEQUENCE</scope>
    <source>
        <tissue evidence="1">Gametophyte</tissue>
    </source>
</reference>
<sequence length="560" mass="56851">MAASPPARSGALPHGRCLAAPTPAARFVLHNGVREPPLGVGGNATVFAATYYGRPAAAKVVRAAIGTPPNASFDDDSDGYGFARACLDNELRLLPGLRHPGILNYLAYQYLEEGSHVMFIEEMTGGTLAELFPLMGFFQLSLSASTFLNVALQLTAALSYLHDNGIVHGDLKPANVLLSQPGEVKESFSAVMLPSGVVVKLADLGVAINVADGPPSRGYTPGFISLECCAPAAGGAASPARDMYALGVVLFLLLVPGELAGRLLGSRRTTQPLEAADLADLAPVWPSPETVVEGGLFGLVRSLPGVVRLVSALLAADPADRPTAWRVHAALLDEHHALRPSASAQKEGAYGGERAAPVIPPLAGGDWWAQPPPRHVSDAGAAASATAVGSRGAGTSGGGRVAAAAAIPTAASTVSSPLADAGSSVGVSIYGTADLRDVLTAAPSTVGKPKARARRATPLLAVHEAVDGNDLLDGGTGVTASLDRLVGACSPTLDDVAGITESVDWMTSHVSLWTPSAHDARAEAPPPCPPLTPPSSPRAGGGARADSRPSIGLAPVGTGV</sequence>
<proteinExistence type="predicted"/>
<keyword evidence="2" id="KW-1185">Reference proteome</keyword>
<evidence type="ECO:0000313" key="2">
    <source>
        <dbReference type="Proteomes" id="UP000798662"/>
    </source>
</evidence>
<evidence type="ECO:0000313" key="1">
    <source>
        <dbReference type="EMBL" id="KAK1866147.1"/>
    </source>
</evidence>
<dbReference type="EMBL" id="CM020619">
    <property type="protein sequence ID" value="KAK1866147.1"/>
    <property type="molecule type" value="Genomic_DNA"/>
</dbReference>
<accession>A0ACC3C7J5</accession>
<name>A0ACC3C7J5_PYRYE</name>
<dbReference type="Proteomes" id="UP000798662">
    <property type="component" value="Chromosome 2"/>
</dbReference>
<organism evidence="1 2">
    <name type="scientific">Pyropia yezoensis</name>
    <name type="common">Susabi-nori</name>
    <name type="synonym">Porphyra yezoensis</name>
    <dbReference type="NCBI Taxonomy" id="2788"/>
    <lineage>
        <taxon>Eukaryota</taxon>
        <taxon>Rhodophyta</taxon>
        <taxon>Bangiophyceae</taxon>
        <taxon>Bangiales</taxon>
        <taxon>Bangiaceae</taxon>
        <taxon>Pyropia</taxon>
    </lineage>
</organism>